<protein>
    <submittedName>
        <fullName evidence="1">Uncharacterized protein</fullName>
    </submittedName>
</protein>
<evidence type="ECO:0000313" key="2">
    <source>
        <dbReference type="Proteomes" id="UP000319483"/>
    </source>
</evidence>
<reference evidence="1 2" key="1">
    <citation type="submission" date="2019-07" db="EMBL/GenBank/DDBJ databases">
        <title>Gilliamella genomes.</title>
        <authorList>
            <person name="Zheng H."/>
        </authorList>
    </citation>
    <scope>NUCLEOTIDE SEQUENCE [LARGE SCALE GENOMIC DNA]</scope>
    <source>
        <strain evidence="1 2">W8127</strain>
    </source>
</reference>
<dbReference type="EMBL" id="VMHM01000005">
    <property type="protein sequence ID" value="TSK03706.1"/>
    <property type="molecule type" value="Genomic_DNA"/>
</dbReference>
<accession>A0A556SRE3</accession>
<dbReference type="Proteomes" id="UP000319483">
    <property type="component" value="Unassembled WGS sequence"/>
</dbReference>
<dbReference type="AlphaFoldDB" id="A0A556SRE3"/>
<comment type="caution">
    <text evidence="1">The sequence shown here is derived from an EMBL/GenBank/DDBJ whole genome shotgun (WGS) entry which is preliminary data.</text>
</comment>
<organism evidence="1 2">
    <name type="scientific">Gilliamella apicola</name>
    <dbReference type="NCBI Taxonomy" id="1196095"/>
    <lineage>
        <taxon>Bacteria</taxon>
        <taxon>Pseudomonadati</taxon>
        <taxon>Pseudomonadota</taxon>
        <taxon>Gammaproteobacteria</taxon>
        <taxon>Orbales</taxon>
        <taxon>Orbaceae</taxon>
        <taxon>Gilliamella</taxon>
    </lineage>
</organism>
<sequence>MTIYFAEWNADYEKFMINALKHEYDVILFNKLMKHFRDINFSLERKNFPRQWFIKLNQLIKLRKLKPDDILLCSGFAISGFIDLVKDVNCNRVLVLRDTIDVLNNSMKNKKKWLRQDEDFITKITPHFNKIYSFDFEDCKKYHFTYLNQFLPFSFSEMKKIREKLFDNNTEKKCFFIGEYWDNRVEVINKLAPILQLNNVITDFNLINYEVLKKASITFKQSEYYSLGQKISYFDNIEKVKQSNIILEIVQIGQTGVTLRAIEAILFNKKLITTNKSIKEYDFYNPDQTFILEDQNYKEIINFLHKKFTPVPLEILYKYSSDAMLTTIKNESIKYY</sequence>
<name>A0A556SRE3_9GAMM</name>
<proteinExistence type="predicted"/>
<gene>
    <name evidence="1" type="ORF">FPQ15_04805</name>
</gene>
<evidence type="ECO:0000313" key="1">
    <source>
        <dbReference type="EMBL" id="TSK03706.1"/>
    </source>
</evidence>
<dbReference type="RefSeq" id="WP_144091667.1">
    <property type="nucleotide sequence ID" value="NZ_VMHM01000005.1"/>
</dbReference>